<dbReference type="InterPro" id="IPR000639">
    <property type="entry name" value="Epox_hydrolase-like"/>
</dbReference>
<dbReference type="EMBL" id="CP048914">
    <property type="protein sequence ID" value="QMS85975.1"/>
    <property type="molecule type" value="Genomic_DNA"/>
</dbReference>
<keyword evidence="2" id="KW-0719">Serine esterase</keyword>
<dbReference type="AlphaFoldDB" id="A0A7L7KTM0"/>
<name>A0A7L7KTM0_9MOLU</name>
<dbReference type="Proteomes" id="UP000514720">
    <property type="component" value="Chromosome"/>
</dbReference>
<dbReference type="GO" id="GO:0046464">
    <property type="term" value="P:acylglycerol catabolic process"/>
    <property type="evidence" value="ECO:0007669"/>
    <property type="project" value="TreeGrafter"/>
</dbReference>
<dbReference type="KEGG" id="xcl:G4Z02_09530"/>
<sequence length="293" mass="33337">MKKKAITLKNEEQYYYIDTEKGDQIIVLLHGNMSSSIHYKPLIERFKGQYRVIAPDMRGFGDSSYKKPIDSLHDLADDVLDFLRILGVKKYHLAGWSTGGAIAMSMAIKAPNQIDKLILIESCSYRGYPIFKKNDQFQPIVGDYYQSKEDMATDPVQIAPMVQAFETNNVAMMNAVWDQAIYTVNKPSKEDNDLYLSETMKQRNLVDIDWGLMTFNLSNFSNGVTLGDGTIHQIDCPVLSFWSEQDMVVLEYMVDETVEALQNVKKITLENSGHSPLVDCPDKLAKQIIHFIQ</sequence>
<dbReference type="InterPro" id="IPR029058">
    <property type="entry name" value="AB_hydrolase_fold"/>
</dbReference>
<comment type="similarity">
    <text evidence="1">Belongs to the lipase/esterase LIP3/BchO family.</text>
</comment>
<dbReference type="SUPFAM" id="SSF53474">
    <property type="entry name" value="alpha/beta-Hydrolases"/>
    <property type="match status" value="1"/>
</dbReference>
<dbReference type="PANTHER" id="PTHR43798">
    <property type="entry name" value="MONOACYLGLYCEROL LIPASE"/>
    <property type="match status" value="1"/>
</dbReference>
<dbReference type="PRINTS" id="PR00412">
    <property type="entry name" value="EPOXHYDRLASE"/>
</dbReference>
<feature type="domain" description="AB hydrolase-1" evidence="3">
    <location>
        <begin position="25"/>
        <end position="278"/>
    </location>
</feature>
<dbReference type="InterPro" id="IPR000073">
    <property type="entry name" value="AB_hydrolase_1"/>
</dbReference>
<gene>
    <name evidence="4" type="ORF">G4Z02_09530</name>
</gene>
<keyword evidence="4" id="KW-0378">Hydrolase</keyword>
<evidence type="ECO:0000256" key="1">
    <source>
        <dbReference type="ARBA" id="ARBA00006989"/>
    </source>
</evidence>
<evidence type="ECO:0000259" key="3">
    <source>
        <dbReference type="Pfam" id="PF00561"/>
    </source>
</evidence>
<dbReference type="PRINTS" id="PR00111">
    <property type="entry name" value="ABHYDROLASE"/>
</dbReference>
<dbReference type="InterPro" id="IPR050266">
    <property type="entry name" value="AB_hydrolase_sf"/>
</dbReference>
<dbReference type="Pfam" id="PF00561">
    <property type="entry name" value="Abhydrolase_1"/>
    <property type="match status" value="1"/>
</dbReference>
<keyword evidence="5" id="KW-1185">Reference proteome</keyword>
<dbReference type="Gene3D" id="3.40.50.1820">
    <property type="entry name" value="alpha/beta hydrolase"/>
    <property type="match status" value="1"/>
</dbReference>
<evidence type="ECO:0000313" key="5">
    <source>
        <dbReference type="Proteomes" id="UP000514720"/>
    </source>
</evidence>
<reference evidence="4 5" key="1">
    <citation type="submission" date="2020-02" db="EMBL/GenBank/DDBJ databases">
        <authorList>
            <person name="Zheng R.K."/>
            <person name="Sun C.M."/>
        </authorList>
    </citation>
    <scope>NUCLEOTIDE SEQUENCE [LARGE SCALE GENOMIC DNA]</scope>
    <source>
        <strain evidence="5">zrk13</strain>
    </source>
</reference>
<protein>
    <submittedName>
        <fullName evidence="4">Alpha/beta hydrolase</fullName>
    </submittedName>
</protein>
<dbReference type="GO" id="GO:0016020">
    <property type="term" value="C:membrane"/>
    <property type="evidence" value="ECO:0007669"/>
    <property type="project" value="TreeGrafter"/>
</dbReference>
<accession>A0A7L7KTM0</accession>
<dbReference type="RefSeq" id="WP_258877791.1">
    <property type="nucleotide sequence ID" value="NZ_CP048914.1"/>
</dbReference>
<dbReference type="GO" id="GO:0047372">
    <property type="term" value="F:monoacylglycerol lipase activity"/>
    <property type="evidence" value="ECO:0007669"/>
    <property type="project" value="TreeGrafter"/>
</dbReference>
<organism evidence="4 5">
    <name type="scientific">Candidatus Xianfuyuplasma coldseepsis</name>
    <dbReference type="NCBI Taxonomy" id="2782163"/>
    <lineage>
        <taxon>Bacteria</taxon>
        <taxon>Bacillati</taxon>
        <taxon>Mycoplasmatota</taxon>
        <taxon>Mollicutes</taxon>
        <taxon>Candidatus Izemoplasmatales</taxon>
        <taxon>Candidatus Izemoplasmataceae</taxon>
        <taxon>Candidatus Xianfuyuplasma</taxon>
    </lineage>
</organism>
<proteinExistence type="inferred from homology"/>
<evidence type="ECO:0000313" key="4">
    <source>
        <dbReference type="EMBL" id="QMS85975.1"/>
    </source>
</evidence>
<dbReference type="PANTHER" id="PTHR43798:SF33">
    <property type="entry name" value="HYDROLASE, PUTATIVE (AFU_ORTHOLOGUE AFUA_2G14860)-RELATED"/>
    <property type="match status" value="1"/>
</dbReference>
<evidence type="ECO:0000256" key="2">
    <source>
        <dbReference type="ARBA" id="ARBA00022487"/>
    </source>
</evidence>